<name>A0A1Y0ECI9_9RHOB</name>
<dbReference type="EMBL" id="CP021431">
    <property type="protein sequence ID" value="ARU01170.1"/>
    <property type="molecule type" value="Genomic_DNA"/>
</dbReference>
<protein>
    <submittedName>
        <fullName evidence="10">Glutathione import ATP-binding protein GsiA</fullName>
        <ecNumber evidence="10">3.6.3.-</ecNumber>
    </submittedName>
</protein>
<dbReference type="GO" id="GO:0016887">
    <property type="term" value="F:ATP hydrolysis activity"/>
    <property type="evidence" value="ECO:0007669"/>
    <property type="project" value="InterPro"/>
</dbReference>
<dbReference type="KEGG" id="lvs:LOKVESSMR4R_01857"/>
<proteinExistence type="inferred from homology"/>
<dbReference type="PROSITE" id="PS00675">
    <property type="entry name" value="SIGMA54_INTERACT_1"/>
    <property type="match status" value="1"/>
</dbReference>
<dbReference type="InterPro" id="IPR003593">
    <property type="entry name" value="AAA+_ATPase"/>
</dbReference>
<dbReference type="InterPro" id="IPR050388">
    <property type="entry name" value="ABC_Ni/Peptide_Import"/>
</dbReference>
<gene>
    <name evidence="10" type="primary">gsiA</name>
    <name evidence="10" type="ORF">LOKVESSMR4R_01857</name>
</gene>
<feature type="domain" description="ABC transporter" evidence="9">
    <location>
        <begin position="270"/>
        <end position="493"/>
    </location>
</feature>
<dbReference type="PROSITE" id="PS00211">
    <property type="entry name" value="ABC_TRANSPORTER_1"/>
    <property type="match status" value="1"/>
</dbReference>
<dbReference type="OrthoDB" id="9802264at2"/>
<dbReference type="PANTHER" id="PTHR43297">
    <property type="entry name" value="OLIGOPEPTIDE TRANSPORT ATP-BINDING PROTEIN APPD"/>
    <property type="match status" value="1"/>
</dbReference>
<keyword evidence="11" id="KW-1185">Reference proteome</keyword>
<keyword evidence="10" id="KW-0378">Hydrolase</keyword>
<dbReference type="GO" id="GO:0005886">
    <property type="term" value="C:plasma membrane"/>
    <property type="evidence" value="ECO:0007669"/>
    <property type="project" value="UniProtKB-SubCell"/>
</dbReference>
<feature type="region of interest" description="Disordered" evidence="8">
    <location>
        <begin position="473"/>
        <end position="498"/>
    </location>
</feature>
<dbReference type="Pfam" id="PF00005">
    <property type="entry name" value="ABC_tran"/>
    <property type="match status" value="2"/>
</dbReference>
<dbReference type="AlphaFoldDB" id="A0A1Y0ECI9"/>
<evidence type="ECO:0000256" key="7">
    <source>
        <dbReference type="ARBA" id="ARBA00023136"/>
    </source>
</evidence>
<keyword evidence="5" id="KW-0547">Nucleotide-binding</keyword>
<dbReference type="SMART" id="SM00382">
    <property type="entry name" value="AAA"/>
    <property type="match status" value="2"/>
</dbReference>
<dbReference type="SUPFAM" id="SSF52540">
    <property type="entry name" value="P-loop containing nucleoside triphosphate hydrolases"/>
    <property type="match status" value="2"/>
</dbReference>
<evidence type="ECO:0000256" key="5">
    <source>
        <dbReference type="ARBA" id="ARBA00022741"/>
    </source>
</evidence>
<evidence type="ECO:0000256" key="8">
    <source>
        <dbReference type="SAM" id="MobiDB-lite"/>
    </source>
</evidence>
<dbReference type="GO" id="GO:0005524">
    <property type="term" value="F:ATP binding"/>
    <property type="evidence" value="ECO:0007669"/>
    <property type="project" value="UniProtKB-KW"/>
</dbReference>
<dbReference type="Gene3D" id="3.40.50.300">
    <property type="entry name" value="P-loop containing nucleotide triphosphate hydrolases"/>
    <property type="match status" value="2"/>
</dbReference>
<comment type="similarity">
    <text evidence="2">Belongs to the ABC transporter superfamily.</text>
</comment>
<feature type="domain" description="ABC transporter" evidence="9">
    <location>
        <begin position="4"/>
        <end position="245"/>
    </location>
</feature>
<dbReference type="InterPro" id="IPR027417">
    <property type="entry name" value="P-loop_NTPase"/>
</dbReference>
<keyword evidence="7" id="KW-0472">Membrane</keyword>
<sequence>MSLLQAEDIAVFDGQTRLVAPVSLRLDPGAPLIILGETGSGKSLLAQAIMGILPAPLRAEGQVRIAGLTLRARDPAGFRGLWGRQIAVLPQEPWLSLDPLMRAAPQVAEAHQLVGGLPPAAARLQTAVDLAALGLTDAQAHYPHHLSGGMAQRVAIAAARAGGAPVVIADEPTKGLDAARRDDVAALLLAAMAQGGGLLVITHDLALARKIGGQLIVLRAGAVVETGRTADVFAAPQAAYTKALIAADPAFWPKAARRTTPQASSGEILLQAQDCSLSRGTKNLMQGVNLMLRAGQILGITGPSGCGKSSLGDALLGLLAPDQGRIIRAPDLARTAFQKLYQDPVAAFARKRLLGQTLADVARLHHAPAGQIDALLARLRLDPVLLTRRPDAVSGGELQRLALLRAMLARPRALFADEPTSRLDPITQRDVMALICDLARRDGLALALVSHDAALINAVADDVLALPAAVQPSGPPAFARSAAPPRPPARQDRSADRP</sequence>
<evidence type="ECO:0000256" key="6">
    <source>
        <dbReference type="ARBA" id="ARBA00022840"/>
    </source>
</evidence>
<dbReference type="InterPro" id="IPR017871">
    <property type="entry name" value="ABC_transporter-like_CS"/>
</dbReference>
<feature type="compositionally biased region" description="Low complexity" evidence="8">
    <location>
        <begin position="473"/>
        <end position="483"/>
    </location>
</feature>
<feature type="compositionally biased region" description="Basic and acidic residues" evidence="8">
    <location>
        <begin position="489"/>
        <end position="498"/>
    </location>
</feature>
<organism evidence="10 11">
    <name type="scientific">Yoonia vestfoldensis</name>
    <dbReference type="NCBI Taxonomy" id="245188"/>
    <lineage>
        <taxon>Bacteria</taxon>
        <taxon>Pseudomonadati</taxon>
        <taxon>Pseudomonadota</taxon>
        <taxon>Alphaproteobacteria</taxon>
        <taxon>Rhodobacterales</taxon>
        <taxon>Paracoccaceae</taxon>
        <taxon>Yoonia</taxon>
    </lineage>
</organism>
<evidence type="ECO:0000256" key="1">
    <source>
        <dbReference type="ARBA" id="ARBA00004417"/>
    </source>
</evidence>
<evidence type="ECO:0000313" key="10">
    <source>
        <dbReference type="EMBL" id="ARU01170.1"/>
    </source>
</evidence>
<dbReference type="PROSITE" id="PS50893">
    <property type="entry name" value="ABC_TRANSPORTER_2"/>
    <property type="match status" value="2"/>
</dbReference>
<keyword evidence="6 10" id="KW-0067">ATP-binding</keyword>
<evidence type="ECO:0000256" key="3">
    <source>
        <dbReference type="ARBA" id="ARBA00022448"/>
    </source>
</evidence>
<comment type="subcellular location">
    <subcellularLocation>
        <location evidence="1">Cell inner membrane</location>
        <topology evidence="1">Peripheral membrane protein</topology>
    </subcellularLocation>
</comment>
<dbReference type="EC" id="3.6.3.-" evidence="10"/>
<evidence type="ECO:0000313" key="11">
    <source>
        <dbReference type="Proteomes" id="UP000195273"/>
    </source>
</evidence>
<keyword evidence="4" id="KW-1003">Cell membrane</keyword>
<keyword evidence="3" id="KW-0813">Transport</keyword>
<accession>A0A1Y0ECI9</accession>
<dbReference type="InterPro" id="IPR025662">
    <property type="entry name" value="Sigma_54_int_dom_ATP-bd_1"/>
</dbReference>
<dbReference type="Proteomes" id="UP000195273">
    <property type="component" value="Chromosome"/>
</dbReference>
<reference evidence="10 11" key="1">
    <citation type="submission" date="2017-05" db="EMBL/GenBank/DDBJ databases">
        <title>Genome Sequence of Loktanella vestfoldensis Strain SMR4r Isolated from a Culture of the Diatom Skeletonema marinoi.</title>
        <authorList>
            <person name="Topel M."/>
            <person name="Pinder M.I.M."/>
            <person name="Johansson O.N."/>
            <person name="Kourtchenko O."/>
            <person name="Godhe A."/>
            <person name="Clarke A.K."/>
        </authorList>
    </citation>
    <scope>NUCLEOTIDE SEQUENCE [LARGE SCALE GENOMIC DNA]</scope>
    <source>
        <strain evidence="10 11">SMR4r</strain>
    </source>
</reference>
<dbReference type="PANTHER" id="PTHR43297:SF7">
    <property type="entry name" value="D,D-DIPEPTIDE TRANSPORT ATP-BINDING PROTEIN DDPD-RELATED"/>
    <property type="match status" value="1"/>
</dbReference>
<evidence type="ECO:0000256" key="4">
    <source>
        <dbReference type="ARBA" id="ARBA00022475"/>
    </source>
</evidence>
<dbReference type="InterPro" id="IPR003439">
    <property type="entry name" value="ABC_transporter-like_ATP-bd"/>
</dbReference>
<evidence type="ECO:0000256" key="2">
    <source>
        <dbReference type="ARBA" id="ARBA00005417"/>
    </source>
</evidence>
<evidence type="ECO:0000259" key="9">
    <source>
        <dbReference type="PROSITE" id="PS50893"/>
    </source>
</evidence>